<dbReference type="Gene3D" id="3.30.70.2970">
    <property type="entry name" value="Protein of unknown function (DUF541), domain 2"/>
    <property type="match status" value="1"/>
</dbReference>
<evidence type="ECO:0000256" key="1">
    <source>
        <dbReference type="SAM" id="Phobius"/>
    </source>
</evidence>
<evidence type="ECO:0000313" key="2">
    <source>
        <dbReference type="EMBL" id="PIW74605.1"/>
    </source>
</evidence>
<evidence type="ECO:0008006" key="4">
    <source>
        <dbReference type="Google" id="ProtNLM"/>
    </source>
</evidence>
<dbReference type="AlphaFoldDB" id="A0A2M7IDM7"/>
<dbReference type="GO" id="GO:0006974">
    <property type="term" value="P:DNA damage response"/>
    <property type="evidence" value="ECO:0007669"/>
    <property type="project" value="TreeGrafter"/>
</dbReference>
<dbReference type="Gene3D" id="3.30.110.170">
    <property type="entry name" value="Protein of unknown function (DUF541), domain 1"/>
    <property type="match status" value="1"/>
</dbReference>
<keyword evidence="1" id="KW-0472">Membrane</keyword>
<reference evidence="3" key="1">
    <citation type="submission" date="2017-09" db="EMBL/GenBank/DDBJ databases">
        <title>Depth-based differentiation of microbial function through sediment-hosted aquifers and enrichment of novel symbionts in the deep terrestrial subsurface.</title>
        <authorList>
            <person name="Probst A.J."/>
            <person name="Ladd B."/>
            <person name="Jarett J.K."/>
            <person name="Geller-Mcgrath D.E."/>
            <person name="Sieber C.M.K."/>
            <person name="Emerson J.B."/>
            <person name="Anantharaman K."/>
            <person name="Thomas B.C."/>
            <person name="Malmstrom R."/>
            <person name="Stieglmeier M."/>
            <person name="Klingl A."/>
            <person name="Woyke T."/>
            <person name="Ryan C.M."/>
            <person name="Banfield J.F."/>
        </authorList>
    </citation>
    <scope>NUCLEOTIDE SEQUENCE [LARGE SCALE GENOMIC DNA]</scope>
</reference>
<keyword evidence="1" id="KW-1133">Transmembrane helix</keyword>
<organism evidence="2 3">
    <name type="scientific">Candidatus Portnoybacteria bacterium CG_4_8_14_3_um_filter_44_15</name>
    <dbReference type="NCBI Taxonomy" id="1974803"/>
    <lineage>
        <taxon>Bacteria</taxon>
        <taxon>Candidatus Portnoyibacteriota</taxon>
    </lineage>
</organism>
<name>A0A2M7IDM7_9BACT</name>
<feature type="transmembrane region" description="Helical" evidence="1">
    <location>
        <begin position="16"/>
        <end position="36"/>
    </location>
</feature>
<dbReference type="Pfam" id="PF04402">
    <property type="entry name" value="SIMPL"/>
    <property type="match status" value="1"/>
</dbReference>
<dbReference type="InterPro" id="IPR007497">
    <property type="entry name" value="SIMPL/DUF541"/>
</dbReference>
<protein>
    <recommendedName>
        <fullName evidence="4">SIMPL domain-containing protein</fullName>
    </recommendedName>
</protein>
<sequence>METIKQIVNHKKSKDILIIVLIVFVSALIVLTIVGIPNKIKQGRYIGRETAANNTLAVSGQGEVYLKPDLATIEFAVSAEAGAVSKAVSDNSGKMNAVIKAVKGEGVDEKDLKTTVFSIYPLYNYSSTGKRTLSGYEVRQSLQLKIRDLAKVGQIIQRATDAGANEAGNLVFTVDDEDQPKEQAREQAIKDAKAKAEKIASELGVKLVKIISFNESSFMPYSVGYDTKGYGIGGGGVAPEAQSGENKIEVDVTIIYEIN</sequence>
<dbReference type="PANTHER" id="PTHR34387">
    <property type="entry name" value="SLR1258 PROTEIN"/>
    <property type="match status" value="1"/>
</dbReference>
<dbReference type="PANTHER" id="PTHR34387:SF2">
    <property type="entry name" value="SLR1258 PROTEIN"/>
    <property type="match status" value="1"/>
</dbReference>
<dbReference type="InterPro" id="IPR052022">
    <property type="entry name" value="26kDa_periplasmic_antigen"/>
</dbReference>
<accession>A0A2M7IDM7</accession>
<evidence type="ECO:0000313" key="3">
    <source>
        <dbReference type="Proteomes" id="UP000231673"/>
    </source>
</evidence>
<dbReference type="Proteomes" id="UP000231673">
    <property type="component" value="Unassembled WGS sequence"/>
</dbReference>
<dbReference type="EMBL" id="PFGW01000037">
    <property type="protein sequence ID" value="PIW74605.1"/>
    <property type="molecule type" value="Genomic_DNA"/>
</dbReference>
<comment type="caution">
    <text evidence="2">The sequence shown here is derived from an EMBL/GenBank/DDBJ whole genome shotgun (WGS) entry which is preliminary data.</text>
</comment>
<keyword evidence="1" id="KW-0812">Transmembrane</keyword>
<proteinExistence type="predicted"/>
<gene>
    <name evidence="2" type="ORF">CO003_01810</name>
</gene>